<sequence length="108" mass="12211">MSIVHDINVISEAYGLTINAEKNEILTTDRTPVSVLLNDVEFKQVQHIKYLGYIVQQKKVASSMKILNRIGAASTAFGSLTWCLWRKLNITVSTKMRIHRALMLPVLL</sequence>
<evidence type="ECO:0000313" key="2">
    <source>
        <dbReference type="Proteomes" id="UP000024635"/>
    </source>
</evidence>
<evidence type="ECO:0008006" key="3">
    <source>
        <dbReference type="Google" id="ProtNLM"/>
    </source>
</evidence>
<dbReference type="OrthoDB" id="5865326at2759"/>
<dbReference type="PANTHER" id="PTHR47027">
    <property type="entry name" value="REVERSE TRANSCRIPTASE DOMAIN-CONTAINING PROTEIN"/>
    <property type="match status" value="1"/>
</dbReference>
<dbReference type="PANTHER" id="PTHR47027:SF30">
    <property type="entry name" value="THAP-TYPE DOMAIN-CONTAINING PROTEIN"/>
    <property type="match status" value="1"/>
</dbReference>
<accession>A0A016SDW0</accession>
<comment type="caution">
    <text evidence="1">The sequence shown here is derived from an EMBL/GenBank/DDBJ whole genome shotgun (WGS) entry which is preliminary data.</text>
</comment>
<evidence type="ECO:0000313" key="1">
    <source>
        <dbReference type="EMBL" id="EYB88479.1"/>
    </source>
</evidence>
<gene>
    <name evidence="1" type="primary">Acey_s0246.g33</name>
    <name evidence="1" type="ORF">Y032_0246g33</name>
</gene>
<reference evidence="2" key="1">
    <citation type="journal article" date="2015" name="Nat. Genet.">
        <title>The genome and transcriptome of the zoonotic hookworm Ancylostoma ceylanicum identify infection-specific gene families.</title>
        <authorList>
            <person name="Schwarz E.M."/>
            <person name="Hu Y."/>
            <person name="Antoshechkin I."/>
            <person name="Miller M.M."/>
            <person name="Sternberg P.W."/>
            <person name="Aroian R.V."/>
        </authorList>
    </citation>
    <scope>NUCLEOTIDE SEQUENCE</scope>
    <source>
        <strain evidence="2">HY135</strain>
    </source>
</reference>
<dbReference type="EMBL" id="JARK01001582">
    <property type="protein sequence ID" value="EYB88479.1"/>
    <property type="molecule type" value="Genomic_DNA"/>
</dbReference>
<proteinExistence type="predicted"/>
<keyword evidence="2" id="KW-1185">Reference proteome</keyword>
<protein>
    <recommendedName>
        <fullName evidence="3">Reverse transcriptase domain-containing protein</fullName>
    </recommendedName>
</protein>
<dbReference type="Proteomes" id="UP000024635">
    <property type="component" value="Unassembled WGS sequence"/>
</dbReference>
<organism evidence="1 2">
    <name type="scientific">Ancylostoma ceylanicum</name>
    <dbReference type="NCBI Taxonomy" id="53326"/>
    <lineage>
        <taxon>Eukaryota</taxon>
        <taxon>Metazoa</taxon>
        <taxon>Ecdysozoa</taxon>
        <taxon>Nematoda</taxon>
        <taxon>Chromadorea</taxon>
        <taxon>Rhabditida</taxon>
        <taxon>Rhabditina</taxon>
        <taxon>Rhabditomorpha</taxon>
        <taxon>Strongyloidea</taxon>
        <taxon>Ancylostomatidae</taxon>
        <taxon>Ancylostomatinae</taxon>
        <taxon>Ancylostoma</taxon>
    </lineage>
</organism>
<dbReference type="AlphaFoldDB" id="A0A016SDW0"/>
<name>A0A016SDW0_9BILA</name>